<dbReference type="Proteomes" id="UP000182762">
    <property type="component" value="Unassembled WGS sequence"/>
</dbReference>
<accession>A0A1I6AJN9</accession>
<organism evidence="1 2">
    <name type="scientific">Priestia endophytica DSM 13796</name>
    <dbReference type="NCBI Taxonomy" id="1121089"/>
    <lineage>
        <taxon>Bacteria</taxon>
        <taxon>Bacillati</taxon>
        <taxon>Bacillota</taxon>
        <taxon>Bacilli</taxon>
        <taxon>Bacillales</taxon>
        <taxon>Bacillaceae</taxon>
        <taxon>Priestia</taxon>
    </lineage>
</organism>
<evidence type="ECO:0000313" key="1">
    <source>
        <dbReference type="EMBL" id="SFQ68727.1"/>
    </source>
</evidence>
<sequence length="161" mass="19041">MYHGNPVLEYRLLKGKEIEALYFYENIEIEQIMARRECEFFVKQGITYKQTSSALEGSLFIIYVEEYEKGEILNVDQASSHSLKLEIREYAPAQDHPILKVEYFQNHLDVFCVIGSVYTYIEDVEWERDSAEIDEDRRTYSLYVTKVTDNLSQKGVYHEKN</sequence>
<evidence type="ECO:0000313" key="2">
    <source>
        <dbReference type="Proteomes" id="UP000182762"/>
    </source>
</evidence>
<keyword evidence="2" id="KW-1185">Reference proteome</keyword>
<protein>
    <submittedName>
        <fullName evidence="1">Uncharacterized protein</fullName>
    </submittedName>
</protein>
<proteinExistence type="predicted"/>
<reference evidence="1 2" key="1">
    <citation type="submission" date="2016-10" db="EMBL/GenBank/DDBJ databases">
        <authorList>
            <person name="Varghese N."/>
            <person name="Submissions S."/>
        </authorList>
    </citation>
    <scope>NUCLEOTIDE SEQUENCE [LARGE SCALE GENOMIC DNA]</scope>
    <source>
        <strain evidence="1 2">DSM 13796</strain>
    </source>
</reference>
<name>A0A1I6AJN9_9BACI</name>
<dbReference type="EMBL" id="FOXX01000006">
    <property type="protein sequence ID" value="SFQ68727.1"/>
    <property type="molecule type" value="Genomic_DNA"/>
</dbReference>
<gene>
    <name evidence="1" type="ORF">SAMN02745910_02806</name>
</gene>
<dbReference type="RefSeq" id="WP_061805476.1">
    <property type="nucleotide sequence ID" value="NZ_FOXX01000006.1"/>
</dbReference>
<comment type="caution">
    <text evidence="1">The sequence shown here is derived from an EMBL/GenBank/DDBJ whole genome shotgun (WGS) entry which is preliminary data.</text>
</comment>
<dbReference type="GeneID" id="93711437"/>